<dbReference type="GO" id="GO:0016874">
    <property type="term" value="F:ligase activity"/>
    <property type="evidence" value="ECO:0007669"/>
    <property type="project" value="UniProtKB-KW"/>
</dbReference>
<feature type="domain" description="AMP-dependent synthetase/ligase" evidence="3">
    <location>
        <begin position="22"/>
        <end position="419"/>
    </location>
</feature>
<keyword evidence="2 4" id="KW-0436">Ligase</keyword>
<name>A0ABU5IR56_9BURK</name>
<dbReference type="Gene3D" id="3.30.300.30">
    <property type="match status" value="1"/>
</dbReference>
<dbReference type="PANTHER" id="PTHR22754:SF32">
    <property type="entry name" value="DISCO-INTERACTING PROTEIN 2"/>
    <property type="match status" value="1"/>
</dbReference>
<dbReference type="PANTHER" id="PTHR22754">
    <property type="entry name" value="DISCO-INTERACTING PROTEIN 2 DIP2 -RELATED"/>
    <property type="match status" value="1"/>
</dbReference>
<evidence type="ECO:0000313" key="5">
    <source>
        <dbReference type="Proteomes" id="UP001293718"/>
    </source>
</evidence>
<sequence length="589" mass="62587">MATDQGRPAGLDGSADVVALLRSRAAQQPRRKVFVFLKNGEAEAGRLTFAELDLQARSIAAQLQQHFQPGERVLLAYASVAEFVRALFGALYAGVVAVPVAAPSGSTDIARLAALAQDCGATGLCLGHEGFNLEYLTAAGLSLERQLRCVTTRRDDGAHAGDWRAQAPGPAGAALLQYTAGTSGTPKGVLVSHGNLLHNQALIQQGFGHGSRTVGVSWLPAHRDMGLIGALLQPVFAGCTSVLMSPAAFFAKPLRWLQAISRYRASTSGGPGFAYEMCVRRIRAEQAMELDLSSWESAFVGGGIVRPETLERFAEKFAICRFDARAWTPCYGQTEATLMVSCAPKRKSPRTTVLDADELQHQAVRPCAPATRRVRGLTSCGPVLGMDAVIVDPATAQPCAADRVGEVWVRGDSVAQGYWQCPQQTRDTFGARLADGSGPWLRTGDLGFVLDGELFITGTLGDNVVIRGRHYDLCDIEHAVRDSHPALSEGASAAVCVGGGAQPLRVVLMQEVQQAELLSLDRAAVLKAARHSLHVRAGLKLHDIVFVKAGSLPRTTEGQVQRDRAWAACRPAARGRGLPPAAAPTGIDG</sequence>
<proteinExistence type="inferred from homology"/>
<dbReference type="InterPro" id="IPR020845">
    <property type="entry name" value="AMP-binding_CS"/>
</dbReference>
<dbReference type="EMBL" id="JAXOJX010000111">
    <property type="protein sequence ID" value="MDZ5461376.1"/>
    <property type="molecule type" value="Genomic_DNA"/>
</dbReference>
<dbReference type="InterPro" id="IPR045851">
    <property type="entry name" value="AMP-bd_C_sf"/>
</dbReference>
<evidence type="ECO:0000313" key="4">
    <source>
        <dbReference type="EMBL" id="MDZ5461376.1"/>
    </source>
</evidence>
<dbReference type="RefSeq" id="WP_322468555.1">
    <property type="nucleotide sequence ID" value="NZ_JAXOJX010000111.1"/>
</dbReference>
<dbReference type="SUPFAM" id="SSF56801">
    <property type="entry name" value="Acetyl-CoA synthetase-like"/>
    <property type="match status" value="1"/>
</dbReference>
<dbReference type="Proteomes" id="UP001293718">
    <property type="component" value="Unassembled WGS sequence"/>
</dbReference>
<dbReference type="InterPro" id="IPR040097">
    <property type="entry name" value="FAAL/FAAC"/>
</dbReference>
<comment type="similarity">
    <text evidence="1">Belongs to the ATP-dependent AMP-binding enzyme family.</text>
</comment>
<dbReference type="CDD" id="cd05931">
    <property type="entry name" value="FAAL"/>
    <property type="match status" value="1"/>
</dbReference>
<dbReference type="InterPro" id="IPR042099">
    <property type="entry name" value="ANL_N_sf"/>
</dbReference>
<comment type="caution">
    <text evidence="4">The sequence shown here is derived from an EMBL/GenBank/DDBJ whole genome shotgun (WGS) entry which is preliminary data.</text>
</comment>
<dbReference type="InterPro" id="IPR000873">
    <property type="entry name" value="AMP-dep_synth/lig_dom"/>
</dbReference>
<evidence type="ECO:0000256" key="1">
    <source>
        <dbReference type="ARBA" id="ARBA00006432"/>
    </source>
</evidence>
<dbReference type="Gene3D" id="3.40.50.12780">
    <property type="entry name" value="N-terminal domain of ligase-like"/>
    <property type="match status" value="1"/>
</dbReference>
<keyword evidence="5" id="KW-1185">Reference proteome</keyword>
<evidence type="ECO:0000259" key="3">
    <source>
        <dbReference type="Pfam" id="PF00501"/>
    </source>
</evidence>
<reference evidence="4 5" key="1">
    <citation type="submission" date="2023-11" db="EMBL/GenBank/DDBJ databases">
        <title>Draft genome of Azohydromonas lata strain H1 (DSM1123), a polyhydroxyalkanoate producer.</title>
        <authorList>
            <person name="Traversa D."/>
            <person name="D'Addabbo P."/>
            <person name="Pazzani C."/>
            <person name="Manzari C."/>
            <person name="Chiara M."/>
            <person name="Scrascia M."/>
        </authorList>
    </citation>
    <scope>NUCLEOTIDE SEQUENCE [LARGE SCALE GENOMIC DNA]</scope>
    <source>
        <strain evidence="4 5">H1</strain>
    </source>
</reference>
<dbReference type="PROSITE" id="PS00455">
    <property type="entry name" value="AMP_BINDING"/>
    <property type="match status" value="1"/>
</dbReference>
<protein>
    <submittedName>
        <fullName evidence="4">Fatty acyl-AMP ligase</fullName>
    </submittedName>
</protein>
<evidence type="ECO:0000256" key="2">
    <source>
        <dbReference type="ARBA" id="ARBA00022598"/>
    </source>
</evidence>
<gene>
    <name evidence="4" type="ORF">SM757_32855</name>
</gene>
<dbReference type="Pfam" id="PF00501">
    <property type="entry name" value="AMP-binding"/>
    <property type="match status" value="1"/>
</dbReference>
<organism evidence="4 5">
    <name type="scientific">Azohydromonas lata</name>
    <dbReference type="NCBI Taxonomy" id="45677"/>
    <lineage>
        <taxon>Bacteria</taxon>
        <taxon>Pseudomonadati</taxon>
        <taxon>Pseudomonadota</taxon>
        <taxon>Betaproteobacteria</taxon>
        <taxon>Burkholderiales</taxon>
        <taxon>Sphaerotilaceae</taxon>
        <taxon>Azohydromonas</taxon>
    </lineage>
</organism>
<accession>A0ABU5IR56</accession>